<dbReference type="InterPro" id="IPR006843">
    <property type="entry name" value="PAP/fibrillin_dom"/>
</dbReference>
<comment type="subcellular location">
    <subcellularLocation>
        <location evidence="1">Plastid</location>
    </subcellularLocation>
</comment>
<dbReference type="AlphaFoldDB" id="A0ABD3RD56"/>
<evidence type="ECO:0000259" key="3">
    <source>
        <dbReference type="Pfam" id="PF04755"/>
    </source>
</evidence>
<dbReference type="PROSITE" id="PS51257">
    <property type="entry name" value="PROKAR_LIPOPROTEIN"/>
    <property type="match status" value="1"/>
</dbReference>
<reference evidence="4 5" key="1">
    <citation type="submission" date="2024-10" db="EMBL/GenBank/DDBJ databases">
        <title>Updated reference genomes for cyclostephanoid diatoms.</title>
        <authorList>
            <person name="Roberts W.R."/>
            <person name="Alverson A.J."/>
        </authorList>
    </citation>
    <scope>NUCLEOTIDE SEQUENCE [LARGE SCALE GENOMIC DNA]</scope>
    <source>
        <strain evidence="4 5">AJA228-03</strain>
    </source>
</reference>
<name>A0ABD3RD56_9STRA</name>
<keyword evidence="2" id="KW-0934">Plastid</keyword>
<dbReference type="EMBL" id="JALLPB020000529">
    <property type="protein sequence ID" value="KAL3808226.1"/>
    <property type="molecule type" value="Genomic_DNA"/>
</dbReference>
<proteinExistence type="predicted"/>
<sequence>MKNILFVVISLTASSCRHRGDLSASSFLYAFTLPAGNVGSHFHPSKKDRFPRSSLARAFFPNRRIEEAANDGNTDIDFERIQDDNNGSKVSLLRLLAKVPPNQSTSYELTRSILRAAIGNSFGRRKILRVFPMEDERVLMHSPRSLTRWRINHTAIIPWDGPTRFYRRYERSGVQNGLEDIGVLVNESNSDNDGGRNNVRSTQSINLRKNRIRNVVAFEVNNPISMFSKDGRTRGFITVDVKGAPDPTDARRINVKFEACRVTLSDSPIDIKIPLGAVGPTGWLRTAFVDDDIRITRGHKGSVFILCKTTHRRQKK</sequence>
<evidence type="ECO:0000313" key="4">
    <source>
        <dbReference type="EMBL" id="KAL3808226.1"/>
    </source>
</evidence>
<dbReference type="Pfam" id="PF04755">
    <property type="entry name" value="PAP_fibrillin"/>
    <property type="match status" value="1"/>
</dbReference>
<evidence type="ECO:0000256" key="2">
    <source>
        <dbReference type="ARBA" id="ARBA00022640"/>
    </source>
</evidence>
<dbReference type="Proteomes" id="UP001530377">
    <property type="component" value="Unassembled WGS sequence"/>
</dbReference>
<dbReference type="InterPro" id="IPR039633">
    <property type="entry name" value="PAP"/>
</dbReference>
<comment type="caution">
    <text evidence="4">The sequence shown here is derived from an EMBL/GenBank/DDBJ whole genome shotgun (WGS) entry which is preliminary data.</text>
</comment>
<organism evidence="4 5">
    <name type="scientific">Cyclostephanos tholiformis</name>
    <dbReference type="NCBI Taxonomy" id="382380"/>
    <lineage>
        <taxon>Eukaryota</taxon>
        <taxon>Sar</taxon>
        <taxon>Stramenopiles</taxon>
        <taxon>Ochrophyta</taxon>
        <taxon>Bacillariophyta</taxon>
        <taxon>Coscinodiscophyceae</taxon>
        <taxon>Thalassiosirophycidae</taxon>
        <taxon>Stephanodiscales</taxon>
        <taxon>Stephanodiscaceae</taxon>
        <taxon>Cyclostephanos</taxon>
    </lineage>
</organism>
<evidence type="ECO:0000256" key="1">
    <source>
        <dbReference type="ARBA" id="ARBA00004474"/>
    </source>
</evidence>
<gene>
    <name evidence="4" type="ORF">ACHAXA_002193</name>
</gene>
<protein>
    <recommendedName>
        <fullName evidence="3">Plastid lipid-associated protein/fibrillin conserved domain-containing protein</fullName>
    </recommendedName>
</protein>
<feature type="domain" description="Plastid lipid-associated protein/fibrillin conserved" evidence="3">
    <location>
        <begin position="246"/>
        <end position="306"/>
    </location>
</feature>
<dbReference type="GO" id="GO:0009536">
    <property type="term" value="C:plastid"/>
    <property type="evidence" value="ECO:0007669"/>
    <property type="project" value="UniProtKB-SubCell"/>
</dbReference>
<accession>A0ABD3RD56</accession>
<dbReference type="PANTHER" id="PTHR31906">
    <property type="entry name" value="PLASTID-LIPID-ASSOCIATED PROTEIN 4, CHLOROPLASTIC-RELATED"/>
    <property type="match status" value="1"/>
</dbReference>
<keyword evidence="5" id="KW-1185">Reference proteome</keyword>
<evidence type="ECO:0000313" key="5">
    <source>
        <dbReference type="Proteomes" id="UP001530377"/>
    </source>
</evidence>